<dbReference type="EMBL" id="JH971402">
    <property type="protein sequence ID" value="EKM76524.1"/>
    <property type="molecule type" value="Genomic_DNA"/>
</dbReference>
<evidence type="ECO:0000256" key="1">
    <source>
        <dbReference type="SAM" id="MobiDB-lite"/>
    </source>
</evidence>
<reference evidence="3" key="1">
    <citation type="journal article" date="2012" name="Proc. Natl. Acad. Sci. U.S.A.">
        <title>Genome sequence of the button mushroom Agaricus bisporus reveals mechanisms governing adaptation to a humic-rich ecological niche.</title>
        <authorList>
            <person name="Morin E."/>
            <person name="Kohler A."/>
            <person name="Baker A.R."/>
            <person name="Foulongne-Oriol M."/>
            <person name="Lombard V."/>
            <person name="Nagy L.G."/>
            <person name="Ohm R.A."/>
            <person name="Patyshakuliyeva A."/>
            <person name="Brun A."/>
            <person name="Aerts A.L."/>
            <person name="Bailey A.M."/>
            <person name="Billette C."/>
            <person name="Coutinho P.M."/>
            <person name="Deakin G."/>
            <person name="Doddapaneni H."/>
            <person name="Floudas D."/>
            <person name="Grimwood J."/>
            <person name="Hilden K."/>
            <person name="Kuees U."/>
            <person name="LaButti K.M."/>
            <person name="Lapidus A."/>
            <person name="Lindquist E.A."/>
            <person name="Lucas S.M."/>
            <person name="Murat C."/>
            <person name="Riley R.W."/>
            <person name="Salamov A.A."/>
            <person name="Schmutz J."/>
            <person name="Subramanian V."/>
            <person name="Woesten H.A.B."/>
            <person name="Xu J."/>
            <person name="Eastwood D.C."/>
            <person name="Foster G.D."/>
            <person name="Sonnenberg A.S."/>
            <person name="Cullen D."/>
            <person name="de Vries R.P."/>
            <person name="Lundell T."/>
            <person name="Hibbett D.S."/>
            <person name="Henrissat B."/>
            <person name="Burton K.S."/>
            <person name="Kerrigan R.W."/>
            <person name="Challen M.P."/>
            <person name="Grigoriev I.V."/>
            <person name="Martin F."/>
        </authorList>
    </citation>
    <scope>NUCLEOTIDE SEQUENCE [LARGE SCALE GENOMIC DNA]</scope>
    <source>
        <strain evidence="3">JB137-S8 / ATCC MYA-4627 / FGSC 10392</strain>
    </source>
</reference>
<dbReference type="RefSeq" id="XP_007332959.1">
    <property type="nucleotide sequence ID" value="XM_007332897.1"/>
</dbReference>
<proteinExistence type="predicted"/>
<evidence type="ECO:0000313" key="3">
    <source>
        <dbReference type="Proteomes" id="UP000008493"/>
    </source>
</evidence>
<name>K5VPX2_AGABU</name>
<dbReference type="HOGENOM" id="CLU_949846_0_0_1"/>
<dbReference type="AlphaFoldDB" id="K5VPX2"/>
<feature type="compositionally biased region" description="Gly residues" evidence="1">
    <location>
        <begin position="180"/>
        <end position="197"/>
    </location>
</feature>
<dbReference type="Proteomes" id="UP000008493">
    <property type="component" value="Unassembled WGS sequence"/>
</dbReference>
<dbReference type="OMA" id="TLDWDEI"/>
<dbReference type="InParanoid" id="K5VPX2"/>
<dbReference type="KEGG" id="abp:AGABI1DRAFT115832"/>
<keyword evidence="3" id="KW-1185">Reference proteome</keyword>
<gene>
    <name evidence="2" type="ORF">AGABI1DRAFT_115832</name>
</gene>
<evidence type="ECO:0000313" key="2">
    <source>
        <dbReference type="EMBL" id="EKM76524.1"/>
    </source>
</evidence>
<accession>K5VPX2</accession>
<feature type="region of interest" description="Disordered" evidence="1">
    <location>
        <begin position="168"/>
        <end position="207"/>
    </location>
</feature>
<dbReference type="eggNOG" id="ENOG502RBQG">
    <property type="taxonomic scope" value="Eukaryota"/>
</dbReference>
<dbReference type="GeneID" id="18824874"/>
<sequence>MEAIAKLPNLVKFETNGTSTREIKSSVLPRLEHLTMKQMNVADNLGFLRFVRFARLTTLDWDEIKFAYRPAPLSAEGEKLRLGFFSSLPSTLSSLTFRGFEIDSSNLVELLDSIPQLAELHFMGSPQPVVIGAVEAIGRPPAKTGESSSSSTILPNLCALSISGSKPGATTAGNTTAGGTKPGGKKSGGNKSGGKSGGNKTVATKPVATKSGMDASIFVKMLKAVHAAGPRPKQFLLNTHSDVVWPSDALQEVQSLLSSGLDAKVTFVSGKSKKSVPSG</sequence>
<protein>
    <submittedName>
        <fullName evidence="2">Uncharacterized protein</fullName>
    </submittedName>
</protein>
<organism evidence="2 3">
    <name type="scientific">Agaricus bisporus var. burnettii (strain JB137-S8 / ATCC MYA-4627 / FGSC 10392)</name>
    <name type="common">White button mushroom</name>
    <dbReference type="NCBI Taxonomy" id="597362"/>
    <lineage>
        <taxon>Eukaryota</taxon>
        <taxon>Fungi</taxon>
        <taxon>Dikarya</taxon>
        <taxon>Basidiomycota</taxon>
        <taxon>Agaricomycotina</taxon>
        <taxon>Agaricomycetes</taxon>
        <taxon>Agaricomycetidae</taxon>
        <taxon>Agaricales</taxon>
        <taxon>Agaricineae</taxon>
        <taxon>Agaricaceae</taxon>
        <taxon>Agaricus</taxon>
    </lineage>
</organism>
<feature type="compositionally biased region" description="Low complexity" evidence="1">
    <location>
        <begin position="168"/>
        <end position="179"/>
    </location>
</feature>